<dbReference type="Proteomes" id="UP000007635">
    <property type="component" value="Chromosome V"/>
</dbReference>
<keyword evidence="8 12" id="KW-0472">Membrane</keyword>
<protein>
    <recommendedName>
        <fullName evidence="16">Receptor activity modifying protein 3</fullName>
    </recommendedName>
</protein>
<evidence type="ECO:0008006" key="16">
    <source>
        <dbReference type="Google" id="ProtNLM"/>
    </source>
</evidence>
<evidence type="ECO:0000256" key="8">
    <source>
        <dbReference type="ARBA" id="ARBA00023136"/>
    </source>
</evidence>
<dbReference type="GO" id="GO:0006886">
    <property type="term" value="P:intracellular protein transport"/>
    <property type="evidence" value="ECO:0007669"/>
    <property type="project" value="InterPro"/>
</dbReference>
<feature type="compositionally biased region" description="Polar residues" evidence="11">
    <location>
        <begin position="35"/>
        <end position="55"/>
    </location>
</feature>
<evidence type="ECO:0000256" key="9">
    <source>
        <dbReference type="ARBA" id="ARBA00023157"/>
    </source>
</evidence>
<dbReference type="KEGG" id="gat:120818942"/>
<comment type="similarity">
    <text evidence="2">Belongs to the RAMP family.</text>
</comment>
<accession>A0AAQ4NYW4</accession>
<dbReference type="GO" id="GO:0072659">
    <property type="term" value="P:protein localization to plasma membrane"/>
    <property type="evidence" value="ECO:0007669"/>
    <property type="project" value="TreeGrafter"/>
</dbReference>
<reference evidence="14" key="3">
    <citation type="submission" date="2025-09" db="UniProtKB">
        <authorList>
            <consortium name="Ensembl"/>
        </authorList>
    </citation>
    <scope>IDENTIFICATION</scope>
</reference>
<evidence type="ECO:0000256" key="6">
    <source>
        <dbReference type="ARBA" id="ARBA00022729"/>
    </source>
</evidence>
<dbReference type="GO" id="GO:0001525">
    <property type="term" value="P:angiogenesis"/>
    <property type="evidence" value="ECO:0007669"/>
    <property type="project" value="TreeGrafter"/>
</dbReference>
<evidence type="ECO:0000256" key="3">
    <source>
        <dbReference type="ARBA" id="ARBA00022448"/>
    </source>
</evidence>
<evidence type="ECO:0000256" key="10">
    <source>
        <dbReference type="ARBA" id="ARBA00023170"/>
    </source>
</evidence>
<feature type="transmembrane region" description="Helical" evidence="12">
    <location>
        <begin position="191"/>
        <end position="211"/>
    </location>
</feature>
<keyword evidence="6 13" id="KW-0732">Signal</keyword>
<dbReference type="GO" id="GO:0008277">
    <property type="term" value="P:regulation of G protein-coupled receptor signaling pathway"/>
    <property type="evidence" value="ECO:0007669"/>
    <property type="project" value="InterPro"/>
</dbReference>
<dbReference type="RefSeq" id="XP_040031792.1">
    <property type="nucleotide sequence ID" value="XM_040175858.1"/>
</dbReference>
<feature type="chain" id="PRO_5043004554" description="Receptor activity modifying protein 3" evidence="13">
    <location>
        <begin position="23"/>
        <end position="216"/>
    </location>
</feature>
<feature type="region of interest" description="Disordered" evidence="11">
    <location>
        <begin position="27"/>
        <end position="55"/>
    </location>
</feature>
<keyword evidence="15" id="KW-1185">Reference proteome</keyword>
<evidence type="ECO:0000256" key="11">
    <source>
        <dbReference type="SAM" id="MobiDB-lite"/>
    </source>
</evidence>
<keyword evidence="3" id="KW-0813">Transport</keyword>
<keyword evidence="5 12" id="KW-0812">Transmembrane</keyword>
<reference evidence="14" key="2">
    <citation type="submission" date="2025-08" db="UniProtKB">
        <authorList>
            <consortium name="Ensembl"/>
        </authorList>
    </citation>
    <scope>IDENTIFICATION</scope>
</reference>
<reference evidence="14 15" key="1">
    <citation type="journal article" date="2021" name="G3 (Bethesda)">
        <title>Improved contiguity of the threespine stickleback genome using long-read sequencing.</title>
        <authorList>
            <person name="Nath S."/>
            <person name="Shaw D.E."/>
            <person name="White M.A."/>
        </authorList>
    </citation>
    <scope>NUCLEOTIDE SEQUENCE [LARGE SCALE GENOMIC DNA]</scope>
    <source>
        <strain evidence="14 15">Lake Benthic</strain>
    </source>
</reference>
<comment type="subcellular location">
    <subcellularLocation>
        <location evidence="1">Cell membrane</location>
        <topology evidence="1">Single-pass type I membrane protein</topology>
    </subcellularLocation>
</comment>
<dbReference type="GO" id="GO:0006816">
    <property type="term" value="P:calcium ion transport"/>
    <property type="evidence" value="ECO:0007669"/>
    <property type="project" value="TreeGrafter"/>
</dbReference>
<name>A0AAQ4NYW4_GASAC</name>
<evidence type="ECO:0000256" key="13">
    <source>
        <dbReference type="SAM" id="SignalP"/>
    </source>
</evidence>
<keyword evidence="7 12" id="KW-1133">Transmembrane helix</keyword>
<dbReference type="GO" id="GO:0043235">
    <property type="term" value="C:receptor complex"/>
    <property type="evidence" value="ECO:0007669"/>
    <property type="project" value="TreeGrafter"/>
</dbReference>
<dbReference type="PANTHER" id="PTHR14076:SF9">
    <property type="entry name" value="RECEPTOR ACTIVITY-MODIFYING PROTEIN 2"/>
    <property type="match status" value="1"/>
</dbReference>
<keyword evidence="9" id="KW-1015">Disulfide bond</keyword>
<dbReference type="GO" id="GO:0009986">
    <property type="term" value="C:cell surface"/>
    <property type="evidence" value="ECO:0007669"/>
    <property type="project" value="TreeGrafter"/>
</dbReference>
<proteinExistence type="inferred from homology"/>
<feature type="signal peptide" evidence="13">
    <location>
        <begin position="1"/>
        <end position="22"/>
    </location>
</feature>
<evidence type="ECO:0000256" key="12">
    <source>
        <dbReference type="SAM" id="Phobius"/>
    </source>
</evidence>
<dbReference type="Ensembl" id="ENSGACT00000076361.1">
    <property type="protein sequence ID" value="ENSGACP00000031662.1"/>
    <property type="gene ID" value="ENSGACG00000035587.1"/>
</dbReference>
<evidence type="ECO:0000256" key="2">
    <source>
        <dbReference type="ARBA" id="ARBA00007087"/>
    </source>
</evidence>
<dbReference type="Pfam" id="PF04901">
    <property type="entry name" value="RAMP"/>
    <property type="match status" value="1"/>
</dbReference>
<evidence type="ECO:0000256" key="4">
    <source>
        <dbReference type="ARBA" id="ARBA00022475"/>
    </source>
</evidence>
<evidence type="ECO:0000256" key="1">
    <source>
        <dbReference type="ARBA" id="ARBA00004251"/>
    </source>
</evidence>
<evidence type="ECO:0000256" key="7">
    <source>
        <dbReference type="ARBA" id="ARBA00022989"/>
    </source>
</evidence>
<evidence type="ECO:0000256" key="5">
    <source>
        <dbReference type="ARBA" id="ARBA00022692"/>
    </source>
</evidence>
<dbReference type="GeneTree" id="ENSGT00940000168205"/>
<dbReference type="GO" id="GO:0015026">
    <property type="term" value="F:coreceptor activity"/>
    <property type="evidence" value="ECO:0007669"/>
    <property type="project" value="InterPro"/>
</dbReference>
<dbReference type="InterPro" id="IPR038126">
    <property type="entry name" value="RAMP_sf"/>
</dbReference>
<dbReference type="GO" id="GO:0031623">
    <property type="term" value="P:receptor internalization"/>
    <property type="evidence" value="ECO:0007669"/>
    <property type="project" value="TreeGrafter"/>
</dbReference>
<evidence type="ECO:0000313" key="14">
    <source>
        <dbReference type="Ensembl" id="ENSGACP00000031662.1"/>
    </source>
</evidence>
<dbReference type="AlphaFoldDB" id="A0AAQ4NYW4"/>
<sequence>MILNLLVPVLLVLLVLLAGVESQTANMTEEECSQVKRNQTSSQSAPKNSTMTPGNMTSSWYENKTSVIEGELHGNQTSALVTEEDESFQEQENAITGRDCQEKDLEEFSPSICGADFHKEMAIVGPRKWCEMENIIRPYNDMSLCLEALSHHVGCYSPNPITHAFFLSIHSLYFHNCSEEDPQFVDAPHGLVVALTLVPVSLIPVLVYLVVWKSGV</sequence>
<dbReference type="GO" id="GO:0007186">
    <property type="term" value="P:G protein-coupled receptor signaling pathway"/>
    <property type="evidence" value="ECO:0007669"/>
    <property type="project" value="TreeGrafter"/>
</dbReference>
<evidence type="ECO:0000313" key="15">
    <source>
        <dbReference type="Proteomes" id="UP000007635"/>
    </source>
</evidence>
<dbReference type="PANTHER" id="PTHR14076">
    <property type="entry name" value="RECEPTOR ACTIVITY MODIFYING PROTEIN RAMP"/>
    <property type="match status" value="1"/>
</dbReference>
<dbReference type="Gene3D" id="1.10.150.510">
    <property type="entry name" value="Receptor activity modifying family"/>
    <property type="match status" value="1"/>
</dbReference>
<dbReference type="GeneID" id="120818942"/>
<dbReference type="GO" id="GO:0032870">
    <property type="term" value="P:cellular response to hormone stimulus"/>
    <property type="evidence" value="ECO:0007669"/>
    <property type="project" value="TreeGrafter"/>
</dbReference>
<dbReference type="InterPro" id="IPR006985">
    <property type="entry name" value="RAMP"/>
</dbReference>
<keyword evidence="4" id="KW-1003">Cell membrane</keyword>
<organism evidence="14 15">
    <name type="scientific">Gasterosteus aculeatus aculeatus</name>
    <name type="common">three-spined stickleback</name>
    <dbReference type="NCBI Taxonomy" id="481459"/>
    <lineage>
        <taxon>Eukaryota</taxon>
        <taxon>Metazoa</taxon>
        <taxon>Chordata</taxon>
        <taxon>Craniata</taxon>
        <taxon>Vertebrata</taxon>
        <taxon>Euteleostomi</taxon>
        <taxon>Actinopterygii</taxon>
        <taxon>Neopterygii</taxon>
        <taxon>Teleostei</taxon>
        <taxon>Neoteleostei</taxon>
        <taxon>Acanthomorphata</taxon>
        <taxon>Eupercaria</taxon>
        <taxon>Perciformes</taxon>
        <taxon>Cottioidei</taxon>
        <taxon>Gasterosteales</taxon>
        <taxon>Gasterosteidae</taxon>
        <taxon>Gasterosteus</taxon>
    </lineage>
</organism>
<keyword evidence="10" id="KW-0675">Receptor</keyword>
<dbReference type="GO" id="GO:0005886">
    <property type="term" value="C:plasma membrane"/>
    <property type="evidence" value="ECO:0007669"/>
    <property type="project" value="UniProtKB-SubCell"/>
</dbReference>